<reference evidence="1 2" key="1">
    <citation type="submission" date="2023-03" db="EMBL/GenBank/DDBJ databases">
        <title>WGS of Gossypium arboreum.</title>
        <authorList>
            <person name="Yu D."/>
        </authorList>
    </citation>
    <scope>NUCLEOTIDE SEQUENCE [LARGE SCALE GENOMIC DNA]</scope>
    <source>
        <tissue evidence="1">Leaf</tissue>
    </source>
</reference>
<comment type="caution">
    <text evidence="1">The sequence shown here is derived from an EMBL/GenBank/DDBJ whole genome shotgun (WGS) entry which is preliminary data.</text>
</comment>
<name>A0ABR0R3S4_GOSAR</name>
<keyword evidence="2" id="KW-1185">Reference proteome</keyword>
<gene>
    <name evidence="1" type="ORF">PVK06_002479</name>
</gene>
<proteinExistence type="predicted"/>
<organism evidence="1 2">
    <name type="scientific">Gossypium arboreum</name>
    <name type="common">Tree cotton</name>
    <name type="synonym">Gossypium nanking</name>
    <dbReference type="NCBI Taxonomy" id="29729"/>
    <lineage>
        <taxon>Eukaryota</taxon>
        <taxon>Viridiplantae</taxon>
        <taxon>Streptophyta</taxon>
        <taxon>Embryophyta</taxon>
        <taxon>Tracheophyta</taxon>
        <taxon>Spermatophyta</taxon>
        <taxon>Magnoliopsida</taxon>
        <taxon>eudicotyledons</taxon>
        <taxon>Gunneridae</taxon>
        <taxon>Pentapetalae</taxon>
        <taxon>rosids</taxon>
        <taxon>malvids</taxon>
        <taxon>Malvales</taxon>
        <taxon>Malvaceae</taxon>
        <taxon>Malvoideae</taxon>
        <taxon>Gossypium</taxon>
    </lineage>
</organism>
<protein>
    <submittedName>
        <fullName evidence="1">Uncharacterized protein</fullName>
    </submittedName>
</protein>
<sequence>MGKFSLRLSHSALGSIIGFWMILLDSILPKHTKRPPLHMLKSLLLKGHGRKRQPVVRRNDEYLARRLSTDSRPEEPFLGKC</sequence>
<evidence type="ECO:0000313" key="2">
    <source>
        <dbReference type="Proteomes" id="UP001358586"/>
    </source>
</evidence>
<accession>A0ABR0R3S4</accession>
<dbReference type="EMBL" id="JARKNE010000001">
    <property type="protein sequence ID" value="KAK5846204.1"/>
    <property type="molecule type" value="Genomic_DNA"/>
</dbReference>
<evidence type="ECO:0000313" key="1">
    <source>
        <dbReference type="EMBL" id="KAK5846204.1"/>
    </source>
</evidence>
<dbReference type="Proteomes" id="UP001358586">
    <property type="component" value="Chromosome 1"/>
</dbReference>